<keyword evidence="8" id="KW-0677">Repeat</keyword>
<dbReference type="SMART" id="SM00335">
    <property type="entry name" value="ANX"/>
    <property type="match status" value="10"/>
</dbReference>
<evidence type="ECO:0000259" key="17">
    <source>
        <dbReference type="PROSITE" id="PS50188"/>
    </source>
</evidence>
<dbReference type="GO" id="GO:0005737">
    <property type="term" value="C:cytoplasm"/>
    <property type="evidence" value="ECO:0007669"/>
    <property type="project" value="UniProtKB-SubCell"/>
</dbReference>
<dbReference type="CDD" id="cd01080">
    <property type="entry name" value="NAD_bind_m-THF_DH_Cyclohyd"/>
    <property type="match status" value="1"/>
</dbReference>
<comment type="catalytic activity">
    <reaction evidence="15">
        <text>(6R)-5,10-methenyltetrahydrofolate + H2O = (6R)-10-formyltetrahydrofolate + H(+)</text>
        <dbReference type="Rhea" id="RHEA:23700"/>
        <dbReference type="ChEBI" id="CHEBI:15377"/>
        <dbReference type="ChEBI" id="CHEBI:15378"/>
        <dbReference type="ChEBI" id="CHEBI:57455"/>
        <dbReference type="ChEBI" id="CHEBI:195366"/>
        <dbReference type="EC" id="3.5.4.9"/>
    </reaction>
</comment>
<keyword evidence="7" id="KW-0554">One-carbon metabolism</keyword>
<accession>A0A1J1HGQ5</accession>
<dbReference type="PROSITE" id="PS00767">
    <property type="entry name" value="THF_DHG_CYH_2"/>
    <property type="match status" value="1"/>
</dbReference>
<dbReference type="Gene3D" id="1.10.220.10">
    <property type="entry name" value="Annexin"/>
    <property type="match status" value="11"/>
</dbReference>
<evidence type="ECO:0000256" key="4">
    <source>
        <dbReference type="ARBA" id="ARBA00011738"/>
    </source>
</evidence>
<dbReference type="SMART" id="SM00969">
    <property type="entry name" value="SOCS_box"/>
    <property type="match status" value="1"/>
</dbReference>
<evidence type="ECO:0000256" key="12">
    <source>
        <dbReference type="ARBA" id="ARBA00023216"/>
    </source>
</evidence>
<keyword evidence="14" id="KW-0111">Calcium/phospholipid-binding</keyword>
<dbReference type="GO" id="GO:0004477">
    <property type="term" value="F:methenyltetrahydrofolate cyclohydrolase activity"/>
    <property type="evidence" value="ECO:0007669"/>
    <property type="project" value="UniProtKB-EC"/>
</dbReference>
<dbReference type="PANTHER" id="PTHR10502">
    <property type="entry name" value="ANNEXIN"/>
    <property type="match status" value="1"/>
</dbReference>
<evidence type="ECO:0000256" key="6">
    <source>
        <dbReference type="ARBA" id="ARBA00022490"/>
    </source>
</evidence>
<dbReference type="InterPro" id="IPR020631">
    <property type="entry name" value="THF_DH/CycHdrlase_NAD-bd_dom"/>
</dbReference>
<dbReference type="InterPro" id="IPR000672">
    <property type="entry name" value="THF_DH/CycHdrlase"/>
</dbReference>
<dbReference type="SUPFAM" id="SSF47874">
    <property type="entry name" value="Annexin"/>
    <property type="match status" value="3"/>
</dbReference>
<dbReference type="PROSITE" id="PS00223">
    <property type="entry name" value="ANNEXIN_1"/>
    <property type="match status" value="3"/>
</dbReference>
<sequence>MLSFVVVYGHMERVAACLLIRYKSSRGPVLRSTERRRPQSLSSVTTQPSASSSNPQSPSSQHHTAQLHPQQQIESQQQQQPQLIPTTSSTSAQTPTLAAHHPSGSQAITQTTSSSPRVILSRIDQREIDRFRVSYKVAIRNSRTSRFSGMNMGQKISGGVKSVTRDHQSAPHKPIIPRELASFFTRPARLDVLLDMPPVAREVQVKHSWNADDRSLNVFVKEDDKLTFHRHPVAQSTDCIRGKVGFTKGLHVWEVNWSTRQRGTHAVVGVATLEAPLHSVGYHSLVGSTDQSWGWDLGRNKLYHDSKNGTGITYPAILKPDETFLVPDKFMVALDMDEGTLSFIVDGQYLGVAFRGLKGKKLYPIVSAVWGHCEISMKYIGGLDPEPLPLMDLCRRVIRQKIGRSHLEEHINELALPASMKTYLIFWGSGMRSTNPQQYPSPSAPPSVQTNPDYGGQQMQMAQPFGSGIGFKPQLTNNVLPSNFQSPPSGFSNFPQTSHPNPNYSPNYQSPQNNFPINQMDQRYQSTSPHVPYGQGVPQYNFSQSQMPPNIYPNLNQSVPFSYTQQHPLSNMQRSTSGYMRKGTPTILPAENFDPQADSEVLRKAMKGFGCDGNALIDVICHRSNTQRQDVQKVFKTNYGKDLIENIKSETRGNFENLLVALLTPILDFYCNEIKDALSGIGTDETCLIEILCTLSNQEIHTIKAHYSRLYGQDLEEAIMGDTSGSFKRLLVSLCTGNRDESGVVDPDKAKADATALLRAGELMFGTDESVFNSILCQRNYEQLKVVFREYQQMTGHSFEQAIKNEFSGDIKDGFLAIFRCVNNKAEFFAHQLMKSMKGLGTNDRQLIRLIVTRCEIDMTEIKGAFERLFGETLKDCIKGDTSGDYKHAFVEMYPNFPNQPPYPGGNQMPGYPPNQQGLPYPGDQTGYPSQQIPGYPPQQYGMPGQQPAYPPQPGYPPQSGFPSQGQSGYPSMQQYQQPQANYYQQPPMMQQQTVSAVYGQQPMRSQGRPTVVPPPNFNASNDAAALRKAMKGFGTDEDAIIEVLCRRTNAQRMEIVKTFKTAYGKDLIDDIQSECRNNFLSVLIALLTPLHEYYAREFIDAQALRDAGIARMGTDESEFNRILCLRNYEQIKLIAQEYEKLTGHTLEKDIKKEFSGDIEDALVAVLRVALDRSEFFARRLHKAMAGLGTNDRDLIRLVVTRCEIDLLFSMYPNQGQPNPYGGYPNQFPGAPPFGAGYPQQQQPVFGSGYPQMPMPGMQQPGMPMPGMTQPGMPQPGMPGMQQPGMPGMPGMQQPPSMPQQGYPGQQPPPMGQQGYPGGPPQQQPGYQSYPQTSQPNYPQMPQGNFGMPPQTTPMMQQQYSYQNASSYGAPPPQQQMYASPTYGQHQSLSQSKGRPTVVPASNFNASNDAGALRKAMKGFGTDENAIIEVLCRRSNAQRVEIVQTYKTAYGKDLLDDIRSETTGNFEGVLVALLTHSTELYARELYEAMYGEGTDEDVLIEVMCTMSNREIREICMMFQRMFGKSLEQELRSDTSGHFKRLMTSLSTGNRDESMATDVNAARVDASELKRAGIDKWGTDESVFNRILCLRNYEQIKLIAQEYEKLAGHPLEKDIKREFSGDIEDGLLAILRVAQNRPEFFARRLHKSMAGLGTNDKSLIRLVVTRCENDMMDIKEEFQRYYGKTLKSFIKGDTSGDYKHALYASEIMSPNNKILCSPNEAQLIDGKKIAEDIRGELREQIQEYMTKEGHRAPQLTAVLVGDDPASRTYVNNKMKAARDVGINSVTRNLSKEITEDELLLIIDELNNDESVDGILVQLPLPDQINERKICNSISCGKDVDGFNEKNVGRLCLDMNTLIPCTPLGVQELLKRSDVETFGKHAVVVGRSKNVGMPIMMLLHADGRNDTCAMDATVTICHRFTPPDQLKKFCLMADIIVTATGVPNLIRADMVKPGATIIDVGITRVVDEVTGKNKLVGDVDFENVKKIAGKITPVPGGVGPMTVAMLMRNTFIASKKLAKLKRSQSIK</sequence>
<organism evidence="19 20">
    <name type="scientific">Clunio marinus</name>
    <dbReference type="NCBI Taxonomy" id="568069"/>
    <lineage>
        <taxon>Eukaryota</taxon>
        <taxon>Metazoa</taxon>
        <taxon>Ecdysozoa</taxon>
        <taxon>Arthropoda</taxon>
        <taxon>Hexapoda</taxon>
        <taxon>Insecta</taxon>
        <taxon>Pterygota</taxon>
        <taxon>Neoptera</taxon>
        <taxon>Endopterygota</taxon>
        <taxon>Diptera</taxon>
        <taxon>Nematocera</taxon>
        <taxon>Chironomoidea</taxon>
        <taxon>Chironomidae</taxon>
        <taxon>Clunio</taxon>
    </lineage>
</organism>
<evidence type="ECO:0000256" key="3">
    <source>
        <dbReference type="ARBA" id="ARBA00010910"/>
    </source>
</evidence>
<dbReference type="GO" id="GO:0012506">
    <property type="term" value="C:vesicle membrane"/>
    <property type="evidence" value="ECO:0007669"/>
    <property type="project" value="TreeGrafter"/>
</dbReference>
<evidence type="ECO:0000313" key="20">
    <source>
        <dbReference type="Proteomes" id="UP000183832"/>
    </source>
</evidence>
<dbReference type="PROSITE" id="PS51897">
    <property type="entry name" value="ANNEXIN_2"/>
    <property type="match status" value="10"/>
</dbReference>
<dbReference type="InterPro" id="IPR020630">
    <property type="entry name" value="THF_DH/CycHdrlase_cat_dom"/>
</dbReference>
<evidence type="ECO:0000256" key="2">
    <source>
        <dbReference type="ARBA" id="ARBA00007831"/>
    </source>
</evidence>
<dbReference type="GO" id="GO:0001786">
    <property type="term" value="F:phosphatidylserine binding"/>
    <property type="evidence" value="ECO:0007669"/>
    <property type="project" value="TreeGrafter"/>
</dbReference>
<feature type="compositionally biased region" description="Low complexity" evidence="16">
    <location>
        <begin position="40"/>
        <end position="99"/>
    </location>
</feature>
<proteinExistence type="inferred from homology"/>
<feature type="domain" description="B30.2/SPRY" evidence="17">
    <location>
        <begin position="187"/>
        <end position="384"/>
    </location>
</feature>
<dbReference type="PANTHER" id="PTHR10502:SF102">
    <property type="entry name" value="ANNEXIN B11"/>
    <property type="match status" value="1"/>
</dbReference>
<dbReference type="Proteomes" id="UP000183832">
    <property type="component" value="Unassembled WGS sequence"/>
</dbReference>
<dbReference type="InterPro" id="IPR020867">
    <property type="entry name" value="THF_DH/CycHdrlase_CS"/>
</dbReference>
<dbReference type="InterPro" id="IPR013320">
    <property type="entry name" value="ConA-like_dom_sf"/>
</dbReference>
<dbReference type="InterPro" id="IPR046346">
    <property type="entry name" value="Aminoacid_DH-like_N_sf"/>
</dbReference>
<feature type="compositionally biased region" description="Low complexity" evidence="16">
    <location>
        <begin position="1324"/>
        <end position="1336"/>
    </location>
</feature>
<feature type="compositionally biased region" description="Low complexity" evidence="16">
    <location>
        <begin position="1256"/>
        <end position="1272"/>
    </location>
</feature>
<dbReference type="EMBL" id="CVRI01000004">
    <property type="protein sequence ID" value="CRK87200.1"/>
    <property type="molecule type" value="Genomic_DNA"/>
</dbReference>
<dbReference type="EC" id="3.5.4.9" evidence="5"/>
<dbReference type="PROSITE" id="PS00766">
    <property type="entry name" value="THF_DHG_CYH_1"/>
    <property type="match status" value="1"/>
</dbReference>
<evidence type="ECO:0000256" key="15">
    <source>
        <dbReference type="ARBA" id="ARBA00036357"/>
    </source>
</evidence>
<dbReference type="Gene3D" id="3.40.50.720">
    <property type="entry name" value="NAD(P)-binding Rossmann-like Domain"/>
    <property type="match status" value="1"/>
</dbReference>
<dbReference type="Pfam" id="PF00763">
    <property type="entry name" value="THF_DHG_CYH"/>
    <property type="match status" value="1"/>
</dbReference>
<dbReference type="FunFam" id="1.10.220.10:FF:000002">
    <property type="entry name" value="Annexin"/>
    <property type="match status" value="3"/>
</dbReference>
<feature type="region of interest" description="Disordered" evidence="16">
    <location>
        <begin position="28"/>
        <end position="115"/>
    </location>
</feature>
<dbReference type="GO" id="GO:0005509">
    <property type="term" value="F:calcium ion binding"/>
    <property type="evidence" value="ECO:0007669"/>
    <property type="project" value="InterPro"/>
</dbReference>
<dbReference type="InterPro" id="IPR043136">
    <property type="entry name" value="B30.2/SPRY_sf"/>
</dbReference>
<evidence type="ECO:0000256" key="8">
    <source>
        <dbReference type="ARBA" id="ARBA00022737"/>
    </source>
</evidence>
<dbReference type="FunFam" id="1.10.220.10:FF:000004">
    <property type="entry name" value="Annexin"/>
    <property type="match status" value="3"/>
</dbReference>
<evidence type="ECO:0000313" key="19">
    <source>
        <dbReference type="EMBL" id="CRK87200.1"/>
    </source>
</evidence>
<dbReference type="GO" id="GO:0004488">
    <property type="term" value="F:methylenetetrahydrofolate dehydrogenase (NADP+) activity"/>
    <property type="evidence" value="ECO:0007669"/>
    <property type="project" value="InterPro"/>
</dbReference>
<feature type="compositionally biased region" description="Polar residues" evidence="16">
    <location>
        <begin position="481"/>
        <end position="499"/>
    </location>
</feature>
<dbReference type="SUPFAM" id="SSF51735">
    <property type="entry name" value="NAD(P)-binding Rossmann-fold domains"/>
    <property type="match status" value="1"/>
</dbReference>
<dbReference type="Pfam" id="PF00191">
    <property type="entry name" value="Annexin"/>
    <property type="match status" value="11"/>
</dbReference>
<dbReference type="SMART" id="SM00449">
    <property type="entry name" value="SPRY"/>
    <property type="match status" value="1"/>
</dbReference>
<dbReference type="PROSITE" id="PS50188">
    <property type="entry name" value="B302_SPRY"/>
    <property type="match status" value="1"/>
</dbReference>
<protein>
    <recommendedName>
        <fullName evidence="5">methenyltetrahydrofolate cyclohydrolase</fullName>
        <ecNumber evidence="5">3.5.4.9</ecNumber>
    </recommendedName>
</protein>
<feature type="region of interest" description="Disordered" evidence="16">
    <location>
        <begin position="1256"/>
        <end position="1398"/>
    </location>
</feature>
<feature type="compositionally biased region" description="Low complexity" evidence="16">
    <location>
        <begin position="927"/>
        <end position="948"/>
    </location>
</feature>
<comment type="subcellular location">
    <subcellularLocation>
        <location evidence="1">Cytoplasm</location>
    </subcellularLocation>
</comment>
<dbReference type="FunFam" id="3.40.50.720:FF:000070">
    <property type="entry name" value="probable bifunctional methylenetetrahydrofolate dehydrogenase/cyclohydrolase 2"/>
    <property type="match status" value="1"/>
</dbReference>
<feature type="compositionally biased region" description="Low complexity" evidence="16">
    <location>
        <begin position="958"/>
        <end position="973"/>
    </location>
</feature>
<comment type="similarity">
    <text evidence="2">Belongs to the annexin family.</text>
</comment>
<dbReference type="STRING" id="568069.A0A1J1HGQ5"/>
<dbReference type="GO" id="GO:0006730">
    <property type="term" value="P:one-carbon metabolic process"/>
    <property type="evidence" value="ECO:0007669"/>
    <property type="project" value="UniProtKB-KW"/>
</dbReference>
<comment type="similarity">
    <text evidence="3">Belongs to the SPSB family.</text>
</comment>
<dbReference type="Gene3D" id="3.40.50.10860">
    <property type="entry name" value="Leucine Dehydrogenase, chain A, domain 1"/>
    <property type="match status" value="1"/>
</dbReference>
<dbReference type="HAMAP" id="MF_01576">
    <property type="entry name" value="THF_DHG_CYH"/>
    <property type="match status" value="1"/>
</dbReference>
<keyword evidence="6" id="KW-0963">Cytoplasm</keyword>
<feature type="domain" description="SOCS box" evidence="18">
    <location>
        <begin position="386"/>
        <end position="424"/>
    </location>
</feature>
<evidence type="ECO:0000256" key="10">
    <source>
        <dbReference type="ARBA" id="ARBA00022837"/>
    </source>
</evidence>
<dbReference type="OrthoDB" id="5547302at2759"/>
<dbReference type="FunFam" id="1.10.750.20:FF:000001">
    <property type="entry name" value="Ankyrin repeat and SOCS box containing 1"/>
    <property type="match status" value="1"/>
</dbReference>
<dbReference type="FunFam" id="3.40.50.10860:FF:000005">
    <property type="entry name" value="C-1-tetrahydrofolate synthase, cytoplasmic, putative"/>
    <property type="match status" value="1"/>
</dbReference>
<dbReference type="FunFam" id="1.10.220.10:FF:000003">
    <property type="entry name" value="Annexin"/>
    <property type="match status" value="1"/>
</dbReference>
<dbReference type="Pfam" id="PF00622">
    <property type="entry name" value="SPRY"/>
    <property type="match status" value="1"/>
</dbReference>
<dbReference type="GO" id="GO:0005544">
    <property type="term" value="F:calcium-dependent phospholipid binding"/>
    <property type="evidence" value="ECO:0007669"/>
    <property type="project" value="UniProtKB-KW"/>
</dbReference>
<keyword evidence="12" id="KW-0041">Annexin</keyword>
<evidence type="ECO:0000256" key="7">
    <source>
        <dbReference type="ARBA" id="ARBA00022563"/>
    </source>
</evidence>
<reference evidence="19 20" key="1">
    <citation type="submission" date="2015-04" db="EMBL/GenBank/DDBJ databases">
        <authorList>
            <person name="Syromyatnikov M.Y."/>
            <person name="Popov V.N."/>
        </authorList>
    </citation>
    <scope>NUCLEOTIDE SEQUENCE [LARGE SCALE GENOMIC DNA]</scope>
</reference>
<keyword evidence="11" id="KW-0560">Oxidoreductase</keyword>
<dbReference type="InterPro" id="IPR037104">
    <property type="entry name" value="Annexin_sf"/>
</dbReference>
<dbReference type="Gene3D" id="2.60.120.920">
    <property type="match status" value="1"/>
</dbReference>
<keyword evidence="13" id="KW-0511">Multifunctional enzyme</keyword>
<dbReference type="InterPro" id="IPR036291">
    <property type="entry name" value="NAD(P)-bd_dom_sf"/>
</dbReference>
<feature type="compositionally biased region" description="Low complexity" evidence="16">
    <location>
        <begin position="1348"/>
        <end position="1368"/>
    </location>
</feature>
<keyword evidence="10" id="KW-0106">Calcium</keyword>
<evidence type="ECO:0000256" key="14">
    <source>
        <dbReference type="ARBA" id="ARBA00023302"/>
    </source>
</evidence>
<feature type="compositionally biased region" description="Low complexity" evidence="16">
    <location>
        <begin position="1278"/>
        <end position="1305"/>
    </location>
</feature>
<feature type="region of interest" description="Disordered" evidence="16">
    <location>
        <begin position="897"/>
        <end position="973"/>
    </location>
</feature>
<dbReference type="InterPro" id="IPR001496">
    <property type="entry name" value="SOCS_box"/>
</dbReference>
<evidence type="ECO:0000256" key="5">
    <source>
        <dbReference type="ARBA" id="ARBA00012776"/>
    </source>
</evidence>
<keyword evidence="9" id="KW-0378">Hydrolase</keyword>
<evidence type="ECO:0000259" key="18">
    <source>
        <dbReference type="PROSITE" id="PS50225"/>
    </source>
</evidence>
<dbReference type="GO" id="GO:0005634">
    <property type="term" value="C:nucleus"/>
    <property type="evidence" value="ECO:0007669"/>
    <property type="project" value="TreeGrafter"/>
</dbReference>
<dbReference type="GO" id="GO:0032509">
    <property type="term" value="P:endosome transport via multivesicular body sorting pathway"/>
    <property type="evidence" value="ECO:0007669"/>
    <property type="project" value="TreeGrafter"/>
</dbReference>
<dbReference type="Gene3D" id="1.10.750.20">
    <property type="entry name" value="SOCS box"/>
    <property type="match status" value="1"/>
</dbReference>
<keyword evidence="20" id="KW-1185">Reference proteome</keyword>
<dbReference type="Pfam" id="PF02882">
    <property type="entry name" value="THF_DHG_CYH_C"/>
    <property type="match status" value="1"/>
</dbReference>
<dbReference type="FunFam" id="1.10.220.10:FF:000001">
    <property type="entry name" value="Annexin"/>
    <property type="match status" value="2"/>
</dbReference>
<dbReference type="GO" id="GO:0005886">
    <property type="term" value="C:plasma membrane"/>
    <property type="evidence" value="ECO:0007669"/>
    <property type="project" value="TreeGrafter"/>
</dbReference>
<dbReference type="SUPFAM" id="SSF53223">
    <property type="entry name" value="Aminoacid dehydrogenase-like, N-terminal domain"/>
    <property type="match status" value="1"/>
</dbReference>
<evidence type="ECO:0000256" key="11">
    <source>
        <dbReference type="ARBA" id="ARBA00023002"/>
    </source>
</evidence>
<feature type="compositionally biased region" description="Polar residues" evidence="16">
    <location>
        <begin position="103"/>
        <end position="115"/>
    </location>
</feature>
<feature type="region of interest" description="Disordered" evidence="16">
    <location>
        <begin position="481"/>
        <end position="503"/>
    </location>
</feature>
<gene>
    <name evidence="19" type="primary">putative Protein gustavus</name>
    <name evidence="19" type="ORF">CLUMA_CG001004</name>
</gene>
<comment type="subunit">
    <text evidence="4">Homodimer.</text>
</comment>
<dbReference type="FunFam" id="1.10.220.10:FF:000010">
    <property type="entry name" value="Annexin"/>
    <property type="match status" value="1"/>
</dbReference>
<dbReference type="InterPro" id="IPR018252">
    <property type="entry name" value="Annexin_repeat_CS"/>
</dbReference>
<name>A0A1J1HGQ5_9DIPT</name>
<dbReference type="InterPro" id="IPR003877">
    <property type="entry name" value="SPRY_dom"/>
</dbReference>
<evidence type="ECO:0000256" key="13">
    <source>
        <dbReference type="ARBA" id="ARBA00023268"/>
    </source>
</evidence>
<dbReference type="SUPFAM" id="SSF49899">
    <property type="entry name" value="Concanavalin A-like lectins/glucanases"/>
    <property type="match status" value="1"/>
</dbReference>
<evidence type="ECO:0000256" key="16">
    <source>
        <dbReference type="SAM" id="MobiDB-lite"/>
    </source>
</evidence>
<dbReference type="InterPro" id="IPR018502">
    <property type="entry name" value="Annexin_repeat"/>
</dbReference>
<dbReference type="FunFam" id="2.60.120.920:FF:000007">
    <property type="entry name" value="SPRY domain-containing SOCS box protein 1"/>
    <property type="match status" value="1"/>
</dbReference>
<dbReference type="PROSITE" id="PS50225">
    <property type="entry name" value="SOCS"/>
    <property type="match status" value="1"/>
</dbReference>
<evidence type="ECO:0000256" key="9">
    <source>
        <dbReference type="ARBA" id="ARBA00022801"/>
    </source>
</evidence>
<dbReference type="InterPro" id="IPR001870">
    <property type="entry name" value="B30.2/SPRY"/>
</dbReference>
<dbReference type="PRINTS" id="PR00085">
    <property type="entry name" value="THFDHDRGNASE"/>
</dbReference>
<dbReference type="Pfam" id="PF07525">
    <property type="entry name" value="SOCS_box"/>
    <property type="match status" value="1"/>
</dbReference>
<evidence type="ECO:0000256" key="1">
    <source>
        <dbReference type="ARBA" id="ARBA00004496"/>
    </source>
</evidence>
<dbReference type="CDD" id="cd12906">
    <property type="entry name" value="SPRY_SOCS1-2-4"/>
    <property type="match status" value="1"/>
</dbReference>
<feature type="compositionally biased region" description="Polar residues" evidence="16">
    <location>
        <begin position="1375"/>
        <end position="1398"/>
    </location>
</feature>